<evidence type="ECO:0000256" key="7">
    <source>
        <dbReference type="ARBA" id="ARBA00023136"/>
    </source>
</evidence>
<feature type="transmembrane region" description="Helical" evidence="10">
    <location>
        <begin position="440"/>
        <end position="459"/>
    </location>
</feature>
<dbReference type="InterPro" id="IPR036259">
    <property type="entry name" value="MFS_trans_sf"/>
</dbReference>
<dbReference type="Proteomes" id="UP000315037">
    <property type="component" value="Unassembled WGS sequence"/>
</dbReference>
<dbReference type="AlphaFoldDB" id="A0A506UMC7"/>
<evidence type="ECO:0000256" key="2">
    <source>
        <dbReference type="ARBA" id="ARBA00022448"/>
    </source>
</evidence>
<evidence type="ECO:0000259" key="11">
    <source>
        <dbReference type="PROSITE" id="PS50850"/>
    </source>
</evidence>
<dbReference type="InterPro" id="IPR051084">
    <property type="entry name" value="H+-coupled_symporters"/>
</dbReference>
<dbReference type="GO" id="GO:0015293">
    <property type="term" value="F:symporter activity"/>
    <property type="evidence" value="ECO:0007669"/>
    <property type="project" value="UniProtKB-KW"/>
</dbReference>
<feature type="transmembrane region" description="Helical" evidence="10">
    <location>
        <begin position="278"/>
        <end position="299"/>
    </location>
</feature>
<dbReference type="FunFam" id="1.20.1250.20:FF:000001">
    <property type="entry name" value="Dicarboxylate MFS transporter"/>
    <property type="match status" value="1"/>
</dbReference>
<keyword evidence="8" id="KW-0175">Coiled coil</keyword>
<comment type="caution">
    <text evidence="12">The sequence shown here is derived from an EMBL/GenBank/DDBJ whole genome shotgun (WGS) entry which is preliminary data.</text>
</comment>
<accession>A0A506UMC7</accession>
<dbReference type="GO" id="GO:0005886">
    <property type="term" value="C:plasma membrane"/>
    <property type="evidence" value="ECO:0007669"/>
    <property type="project" value="UniProtKB-SubCell"/>
</dbReference>
<dbReference type="InterPro" id="IPR005828">
    <property type="entry name" value="MFS_sugar_transport-like"/>
</dbReference>
<feature type="transmembrane region" description="Helical" evidence="10">
    <location>
        <begin position="163"/>
        <end position="186"/>
    </location>
</feature>
<feature type="transmembrane region" description="Helical" evidence="10">
    <location>
        <begin position="65"/>
        <end position="86"/>
    </location>
</feature>
<keyword evidence="4 10" id="KW-0812">Transmembrane</keyword>
<keyword evidence="6 10" id="KW-1133">Transmembrane helix</keyword>
<feature type="coiled-coil region" evidence="8">
    <location>
        <begin position="474"/>
        <end position="515"/>
    </location>
</feature>
<name>A0A506UMC7_9PROT</name>
<dbReference type="SUPFAM" id="SSF103473">
    <property type="entry name" value="MFS general substrate transporter"/>
    <property type="match status" value="1"/>
</dbReference>
<dbReference type="InterPro" id="IPR036292">
    <property type="entry name" value="ProP_C"/>
</dbReference>
<dbReference type="InterPro" id="IPR005829">
    <property type="entry name" value="Sugar_transporter_CS"/>
</dbReference>
<dbReference type="SUPFAM" id="SSF103661">
    <property type="entry name" value="Proline/betaine transporter ProP, C-terminal cytoplasmic domain"/>
    <property type="match status" value="1"/>
</dbReference>
<reference evidence="12 13" key="1">
    <citation type="submission" date="2019-03" db="EMBL/GenBank/DDBJ databases">
        <title>The complete genome sequence of Neokomagataea sp. Jb2 NBRC113641.</title>
        <authorList>
            <person name="Chua K.-O."/>
            <person name="Chan K.-G."/>
            <person name="See-Too W.-S."/>
        </authorList>
    </citation>
    <scope>NUCLEOTIDE SEQUENCE [LARGE SCALE GENOMIC DNA]</scope>
    <source>
        <strain evidence="12 13">Jb2</strain>
    </source>
</reference>
<protein>
    <submittedName>
        <fullName evidence="12">MFS transporter</fullName>
    </submittedName>
</protein>
<evidence type="ECO:0000313" key="13">
    <source>
        <dbReference type="Proteomes" id="UP000315037"/>
    </source>
</evidence>
<evidence type="ECO:0000256" key="8">
    <source>
        <dbReference type="SAM" id="Coils"/>
    </source>
</evidence>
<dbReference type="PROSITE" id="PS00216">
    <property type="entry name" value="SUGAR_TRANSPORT_1"/>
    <property type="match status" value="1"/>
</dbReference>
<evidence type="ECO:0000256" key="9">
    <source>
        <dbReference type="SAM" id="MobiDB-lite"/>
    </source>
</evidence>
<dbReference type="PANTHER" id="PTHR43528">
    <property type="entry name" value="ALPHA-KETOGLUTARATE PERMEASE"/>
    <property type="match status" value="1"/>
</dbReference>
<evidence type="ECO:0000256" key="3">
    <source>
        <dbReference type="ARBA" id="ARBA00022475"/>
    </source>
</evidence>
<evidence type="ECO:0000256" key="10">
    <source>
        <dbReference type="SAM" id="Phobius"/>
    </source>
</evidence>
<keyword evidence="5" id="KW-0769">Symport</keyword>
<feature type="transmembrane region" description="Helical" evidence="10">
    <location>
        <begin position="409"/>
        <end position="434"/>
    </location>
</feature>
<keyword evidence="2" id="KW-0813">Transport</keyword>
<feature type="transmembrane region" description="Helical" evidence="10">
    <location>
        <begin position="319"/>
        <end position="336"/>
    </location>
</feature>
<organism evidence="12 13">
    <name type="scientific">Oecophyllibacter saccharovorans</name>
    <dbReference type="NCBI Taxonomy" id="2558360"/>
    <lineage>
        <taxon>Bacteria</taxon>
        <taxon>Pseudomonadati</taxon>
        <taxon>Pseudomonadota</taxon>
        <taxon>Alphaproteobacteria</taxon>
        <taxon>Acetobacterales</taxon>
        <taxon>Acetobacteraceae</taxon>
        <taxon>Oecophyllibacter</taxon>
    </lineage>
</organism>
<feature type="domain" description="Major facilitator superfamily (MFS) profile" evidence="11">
    <location>
        <begin position="26"/>
        <end position="464"/>
    </location>
</feature>
<dbReference type="InterPro" id="IPR020846">
    <property type="entry name" value="MFS_dom"/>
</dbReference>
<evidence type="ECO:0000256" key="5">
    <source>
        <dbReference type="ARBA" id="ARBA00022847"/>
    </source>
</evidence>
<dbReference type="InterPro" id="IPR015041">
    <property type="entry name" value="Osmo_CC"/>
</dbReference>
<keyword evidence="3" id="KW-1003">Cell membrane</keyword>
<dbReference type="PANTHER" id="PTHR43528:SF5">
    <property type="entry name" value="PROLINE_BETAINE TRANSPORTER"/>
    <property type="match status" value="1"/>
</dbReference>
<feature type="region of interest" description="Disordered" evidence="9">
    <location>
        <begin position="232"/>
        <end position="261"/>
    </location>
</feature>
<feature type="transmembrane region" description="Helical" evidence="10">
    <location>
        <begin position="373"/>
        <end position="397"/>
    </location>
</feature>
<dbReference type="EMBL" id="SORZ01000002">
    <property type="protein sequence ID" value="TPW34491.1"/>
    <property type="molecule type" value="Genomic_DNA"/>
</dbReference>
<keyword evidence="7 10" id="KW-0472">Membrane</keyword>
<sequence>MAKRKPLKPYTLKDVTIIEDAKVRRVIAAAALGNAMEWFDFGVYGYLVTALGKVFFPAVSNSVQLVATFATVSITFIMRPLGGFVFGLLGDRHGRQSVLAATIIIMSISTFCIGLIPSFASIGLWAPLLLLLCKMAQGFSVGGEYTGAAIFIAEYSPDRKRGFWSSFLDFGAFSGFIAGAGVVELLTMVMGPDAIVNWGWRLPFFLALPLGLLGIYFRHELEETPAFQQHTDSLAQDNQAKDAQKPAAPRKSAGQDEADKAVAGTAPRVSFKSILHQYWRALLICVGLVITAMMATHLMLTYMPSYLTGSLGYAPQSGVFIMLVVMVGMLFIQPMIGWMSDRVGRKPFFYAGSIGLILLSIPGFWGIDSGHPWLVFLGLFLFAALMNCFTGVCGSILPAMFPTAVRYSALASAFNIAVVAAGQSPTIMAALVSWTGNLMMPAYFMMGVGGVGLVTSIFMRETANMPLRGSKPMASSLEEAREILLEHYETLEEKIEAIDEEVELLLQRRKRLVEQHPHVD</sequence>
<evidence type="ECO:0000256" key="6">
    <source>
        <dbReference type="ARBA" id="ARBA00022989"/>
    </source>
</evidence>
<evidence type="ECO:0000313" key="12">
    <source>
        <dbReference type="EMBL" id="TPW34491.1"/>
    </source>
</evidence>
<evidence type="ECO:0000256" key="1">
    <source>
        <dbReference type="ARBA" id="ARBA00004651"/>
    </source>
</evidence>
<dbReference type="Gene3D" id="1.20.1250.20">
    <property type="entry name" value="MFS general substrate transporter like domains"/>
    <property type="match status" value="1"/>
</dbReference>
<feature type="transmembrane region" description="Helical" evidence="10">
    <location>
        <begin position="198"/>
        <end position="217"/>
    </location>
</feature>
<keyword evidence="13" id="KW-1185">Reference proteome</keyword>
<feature type="transmembrane region" description="Helical" evidence="10">
    <location>
        <begin position="348"/>
        <end position="367"/>
    </location>
</feature>
<feature type="transmembrane region" description="Helical" evidence="10">
    <location>
        <begin position="98"/>
        <end position="116"/>
    </location>
</feature>
<proteinExistence type="predicted"/>
<comment type="subcellular location">
    <subcellularLocation>
        <location evidence="1">Cell membrane</location>
        <topology evidence="1">Multi-pass membrane protein</topology>
    </subcellularLocation>
</comment>
<gene>
    <name evidence="12" type="ORF">E3202_04770</name>
</gene>
<dbReference type="PROSITE" id="PS50850">
    <property type="entry name" value="MFS"/>
    <property type="match status" value="1"/>
</dbReference>
<evidence type="ECO:0000256" key="4">
    <source>
        <dbReference type="ARBA" id="ARBA00022692"/>
    </source>
</evidence>
<dbReference type="Pfam" id="PF00083">
    <property type="entry name" value="Sugar_tr"/>
    <property type="match status" value="1"/>
</dbReference>
<dbReference type="Pfam" id="PF08946">
    <property type="entry name" value="Osmo_CC"/>
    <property type="match status" value="1"/>
</dbReference>